<evidence type="ECO:0000256" key="15">
    <source>
        <dbReference type="PIRNR" id="PIRNR037488"/>
    </source>
</evidence>
<proteinExistence type="inferred from homology"/>
<dbReference type="PROSITE" id="PS51419">
    <property type="entry name" value="RAB"/>
    <property type="match status" value="1"/>
</dbReference>
<dbReference type="GO" id="GO:0005525">
    <property type="term" value="F:GTP binding"/>
    <property type="evidence" value="ECO:0007669"/>
    <property type="project" value="UniProtKB-KW"/>
</dbReference>
<gene>
    <name evidence="19" type="ORF">LY90DRAFT_407146</name>
</gene>
<dbReference type="OrthoDB" id="10020961at2759"/>
<dbReference type="PANTHER" id="PTHR46819">
    <property type="entry name" value="EF-HAND CALCIUM-BINDING DOMAIN-CONTAINING PROTEIN 7"/>
    <property type="match status" value="1"/>
</dbReference>
<dbReference type="InterPro" id="IPR018247">
    <property type="entry name" value="EF_Hand_1_Ca_BS"/>
</dbReference>
<evidence type="ECO:0000256" key="14">
    <source>
        <dbReference type="ARBA" id="ARBA00023136"/>
    </source>
</evidence>
<dbReference type="GO" id="GO:0003924">
    <property type="term" value="F:GTPase activity"/>
    <property type="evidence" value="ECO:0007669"/>
    <property type="project" value="InterPro"/>
</dbReference>
<reference evidence="19 20" key="1">
    <citation type="submission" date="2016-08" db="EMBL/GenBank/DDBJ databases">
        <title>A Parts List for Fungal Cellulosomes Revealed by Comparative Genomics.</title>
        <authorList>
            <consortium name="DOE Joint Genome Institute"/>
            <person name="Haitjema C.H."/>
            <person name="Gilmore S.P."/>
            <person name="Henske J.K."/>
            <person name="Solomon K.V."/>
            <person name="De Groot R."/>
            <person name="Kuo A."/>
            <person name="Mondo S.J."/>
            <person name="Salamov A.A."/>
            <person name="Labutti K."/>
            <person name="Zhao Z."/>
            <person name="Chiniquy J."/>
            <person name="Barry K."/>
            <person name="Brewer H.M."/>
            <person name="Purvine S.O."/>
            <person name="Wright A.T."/>
            <person name="Boxma B."/>
            <person name="Van Alen T."/>
            <person name="Hackstein J.H."/>
            <person name="Baker S.E."/>
            <person name="Grigoriev I.V."/>
            <person name="O'Malley M.A."/>
        </authorList>
    </citation>
    <scope>NUCLEOTIDE SEQUENCE [LARGE SCALE GENOMIC DNA]</scope>
    <source>
        <strain evidence="19 20">G1</strain>
    </source>
</reference>
<dbReference type="InterPro" id="IPR013566">
    <property type="entry name" value="EF_hand_assoc_1"/>
</dbReference>
<dbReference type="Gene3D" id="3.40.50.300">
    <property type="entry name" value="P-loop containing nucleotide triphosphate hydrolases"/>
    <property type="match status" value="2"/>
</dbReference>
<dbReference type="PIRSF" id="PIRSF037488">
    <property type="entry name" value="Mt_Rho_GTPase"/>
    <property type="match status" value="1"/>
</dbReference>
<keyword evidence="11 16" id="KW-1133">Transmembrane helix</keyword>
<dbReference type="PRINTS" id="PR00449">
    <property type="entry name" value="RASTRNSFRMNG"/>
</dbReference>
<sequence length="595" mass="67677">MRRDVRILLVGDDQIGKSTLVTSLIKETFVPNIQHVVPEVIIPPEVTGDNVTTYIVDSSSRLENRSQLEVEIRKADVICIVYAVNVPETFERIPSFWLPYIRSLGRNVPVVLVGNKIDLRGRDNLTNERLKMEVMPIMDEFKEVETCVECSAKELLNVSEVFYFAQKAVLHPTAPLYDSREHVMKPACIEALKRIFKLCDIDKDGVLNDEELNEFQKKCFNSPLQQQELEGIKNVVRENSTNGVDENGLTETGFLFLHKLFIQRGRLETTWSVLRKFGYGDDLSLREDFLYPQLNVFPDCTFELSSDGYKFFVDTFEAYDKDQDGALNNDELNNLFSTSPGNPWTENFPESTLTNNLNSITLQGFLAQWSMTTLLSYKTTLAYLAYLGYNGDTTSALKIIRPKKIGKKIGKVQKDVLLCYVFGSPGSGKTALLRGLVNKSFENNHIPTINSYCAVNSVEVEGVEKYLVMQEFGKNNEAEILKDRQKLDLADVIVFVYDSSDVNSFAYIAGLRTQYNLDEYPIIYVSTKCDSDLVQQRYEVQPDVYCRKLGLAVPICVSVKSNEMADLYNLIAGVAMNPYVYLYLINLYIHIYDNK</sequence>
<dbReference type="SMART" id="SM00054">
    <property type="entry name" value="EFh"/>
    <property type="match status" value="2"/>
</dbReference>
<dbReference type="FunFam" id="3.40.50.300:FF:001330">
    <property type="entry name" value="Mitochondrial Rho GTPase 1"/>
    <property type="match status" value="1"/>
</dbReference>
<evidence type="ECO:0000256" key="6">
    <source>
        <dbReference type="ARBA" id="ARBA00022737"/>
    </source>
</evidence>
<keyword evidence="4 16" id="KW-0812">Transmembrane</keyword>
<keyword evidence="13 15" id="KW-0342">GTP-binding</keyword>
<dbReference type="AlphaFoldDB" id="A0A1Y2DZ90"/>
<dbReference type="PANTHER" id="PTHR46819:SF1">
    <property type="entry name" value="EF-HAND CALCIUM-BINDING DOMAIN-CONTAINING PROTEIN 7"/>
    <property type="match status" value="1"/>
</dbReference>
<dbReference type="InterPro" id="IPR011992">
    <property type="entry name" value="EF-hand-dom_pair"/>
</dbReference>
<dbReference type="InterPro" id="IPR002048">
    <property type="entry name" value="EF_hand_dom"/>
</dbReference>
<keyword evidence="12 15" id="KW-0496">Mitochondrion</keyword>
<dbReference type="Pfam" id="PF08355">
    <property type="entry name" value="EF_assoc_1"/>
    <property type="match status" value="1"/>
</dbReference>
<dbReference type="FunFam" id="1.10.238.10:FF:000011">
    <property type="entry name" value="Mitochondrial Rho GTPase"/>
    <property type="match status" value="1"/>
</dbReference>
<evidence type="ECO:0000259" key="18">
    <source>
        <dbReference type="PROSITE" id="PS51423"/>
    </source>
</evidence>
<dbReference type="Pfam" id="PF00071">
    <property type="entry name" value="Ras"/>
    <property type="match status" value="2"/>
</dbReference>
<dbReference type="InterPro" id="IPR020860">
    <property type="entry name" value="MIRO_dom"/>
</dbReference>
<dbReference type="GO" id="GO:0007005">
    <property type="term" value="P:mitochondrion organization"/>
    <property type="evidence" value="ECO:0007669"/>
    <property type="project" value="InterPro"/>
</dbReference>
<dbReference type="GO" id="GO:0005741">
    <property type="term" value="C:mitochondrial outer membrane"/>
    <property type="evidence" value="ECO:0007669"/>
    <property type="project" value="UniProtKB-SubCell"/>
</dbReference>
<comment type="similarity">
    <text evidence="3 15">Belongs to the mitochondrial Rho GTPase family.</text>
</comment>
<dbReference type="CDD" id="cd01892">
    <property type="entry name" value="Miro2"/>
    <property type="match status" value="1"/>
</dbReference>
<protein>
    <recommendedName>
        <fullName evidence="15">Mitochondrial Rho GTPase</fullName>
        <ecNumber evidence="15">3.6.5.-</ecNumber>
    </recommendedName>
</protein>
<evidence type="ECO:0000256" key="16">
    <source>
        <dbReference type="SAM" id="Phobius"/>
    </source>
</evidence>
<dbReference type="SMART" id="SM00174">
    <property type="entry name" value="RHO"/>
    <property type="match status" value="1"/>
</dbReference>
<evidence type="ECO:0000313" key="20">
    <source>
        <dbReference type="Proteomes" id="UP000193920"/>
    </source>
</evidence>
<evidence type="ECO:0000256" key="2">
    <source>
        <dbReference type="ARBA" id="ARBA00004200"/>
    </source>
</evidence>
<feature type="transmembrane region" description="Helical" evidence="16">
    <location>
        <begin position="567"/>
        <end position="589"/>
    </location>
</feature>
<evidence type="ECO:0000256" key="1">
    <source>
        <dbReference type="ARBA" id="ARBA00003481"/>
    </source>
</evidence>
<evidence type="ECO:0000256" key="3">
    <source>
        <dbReference type="ARBA" id="ARBA00007981"/>
    </source>
</evidence>
<dbReference type="InterPro" id="IPR001806">
    <property type="entry name" value="Small_GTPase"/>
</dbReference>
<evidence type="ECO:0000256" key="12">
    <source>
        <dbReference type="ARBA" id="ARBA00023128"/>
    </source>
</evidence>
<evidence type="ECO:0000256" key="4">
    <source>
        <dbReference type="ARBA" id="ARBA00022692"/>
    </source>
</evidence>
<feature type="domain" description="EF-hand" evidence="17">
    <location>
        <begin position="187"/>
        <end position="222"/>
    </location>
</feature>
<dbReference type="Gene3D" id="1.10.238.10">
    <property type="entry name" value="EF-hand"/>
    <property type="match status" value="2"/>
</dbReference>
<dbReference type="InterPro" id="IPR052266">
    <property type="entry name" value="Miro-EF-hand_domain"/>
</dbReference>
<dbReference type="PROSITE" id="PS51423">
    <property type="entry name" value="MIRO"/>
    <property type="match status" value="2"/>
</dbReference>
<evidence type="ECO:0000256" key="13">
    <source>
        <dbReference type="ARBA" id="ARBA00023134"/>
    </source>
</evidence>
<dbReference type="EC" id="3.6.5.-" evidence="15"/>
<dbReference type="InterPro" id="IPR027417">
    <property type="entry name" value="P-loop_NTPase"/>
</dbReference>
<dbReference type="Proteomes" id="UP000193920">
    <property type="component" value="Unassembled WGS sequence"/>
</dbReference>
<evidence type="ECO:0000256" key="10">
    <source>
        <dbReference type="ARBA" id="ARBA00022837"/>
    </source>
</evidence>
<evidence type="ECO:0000259" key="17">
    <source>
        <dbReference type="PROSITE" id="PS50222"/>
    </source>
</evidence>
<evidence type="ECO:0000256" key="5">
    <source>
        <dbReference type="ARBA" id="ARBA00022723"/>
    </source>
</evidence>
<accession>A0A1Y2DZ90</accession>
<evidence type="ECO:0000256" key="9">
    <source>
        <dbReference type="ARBA" id="ARBA00022801"/>
    </source>
</evidence>
<name>A0A1Y2DZ90_9FUNG</name>
<keyword evidence="8 15" id="KW-1000">Mitochondrion outer membrane</keyword>
<evidence type="ECO:0000256" key="11">
    <source>
        <dbReference type="ARBA" id="ARBA00022989"/>
    </source>
</evidence>
<dbReference type="FunFam" id="3.40.50.300:FF:000553">
    <property type="entry name" value="Mitochondrial Rho GTPase"/>
    <property type="match status" value="1"/>
</dbReference>
<feature type="domain" description="EF-hand" evidence="17">
    <location>
        <begin position="307"/>
        <end position="342"/>
    </location>
</feature>
<dbReference type="InterPro" id="IPR013567">
    <property type="entry name" value="EF_hand_assoc_2"/>
</dbReference>
<dbReference type="EMBL" id="MCOG01000054">
    <property type="protein sequence ID" value="ORY64547.1"/>
    <property type="molecule type" value="Genomic_DNA"/>
</dbReference>
<dbReference type="InterPro" id="IPR021181">
    <property type="entry name" value="Miro"/>
</dbReference>
<evidence type="ECO:0000256" key="8">
    <source>
        <dbReference type="ARBA" id="ARBA00022787"/>
    </source>
</evidence>
<dbReference type="PROSITE" id="PS50222">
    <property type="entry name" value="EF_HAND_2"/>
    <property type="match status" value="2"/>
</dbReference>
<dbReference type="PROSITE" id="PS00018">
    <property type="entry name" value="EF_HAND_1"/>
    <property type="match status" value="2"/>
</dbReference>
<comment type="function">
    <text evidence="1 15">Mitochondrial GTPase involved in mitochondrial trafficking. Probably involved in control of anterograde transport of mitochondria and their subcellular distribution.</text>
</comment>
<organism evidence="19 20">
    <name type="scientific">Neocallimastix californiae</name>
    <dbReference type="NCBI Taxonomy" id="1754190"/>
    <lineage>
        <taxon>Eukaryota</taxon>
        <taxon>Fungi</taxon>
        <taxon>Fungi incertae sedis</taxon>
        <taxon>Chytridiomycota</taxon>
        <taxon>Chytridiomycota incertae sedis</taxon>
        <taxon>Neocallimastigomycetes</taxon>
        <taxon>Neocallimastigales</taxon>
        <taxon>Neocallimastigaceae</taxon>
        <taxon>Neocallimastix</taxon>
    </lineage>
</organism>
<dbReference type="SMART" id="SM00175">
    <property type="entry name" value="RAB"/>
    <property type="match status" value="1"/>
</dbReference>
<dbReference type="PROSITE" id="PS51421">
    <property type="entry name" value="RAS"/>
    <property type="match status" value="1"/>
</dbReference>
<keyword evidence="10 15" id="KW-0106">Calcium</keyword>
<keyword evidence="20" id="KW-1185">Reference proteome</keyword>
<evidence type="ECO:0000313" key="19">
    <source>
        <dbReference type="EMBL" id="ORY64547.1"/>
    </source>
</evidence>
<keyword evidence="9 15" id="KW-0378">Hydrolase</keyword>
<dbReference type="InterPro" id="IPR005225">
    <property type="entry name" value="Small_GTP-bd"/>
</dbReference>
<dbReference type="Pfam" id="PF08356">
    <property type="entry name" value="EF_assoc_2"/>
    <property type="match status" value="1"/>
</dbReference>
<evidence type="ECO:0000256" key="7">
    <source>
        <dbReference type="ARBA" id="ARBA00022741"/>
    </source>
</evidence>
<keyword evidence="6" id="KW-0677">Repeat</keyword>
<keyword evidence="14 15" id="KW-0472">Membrane</keyword>
<comment type="caution">
    <text evidence="19">The sequence shown here is derived from an EMBL/GenBank/DDBJ whole genome shotgun (WGS) entry which is preliminary data.</text>
</comment>
<feature type="domain" description="Miro" evidence="18">
    <location>
        <begin position="414"/>
        <end position="577"/>
    </location>
</feature>
<dbReference type="STRING" id="1754190.A0A1Y2DZ90"/>
<dbReference type="GO" id="GO:0005509">
    <property type="term" value="F:calcium ion binding"/>
    <property type="evidence" value="ECO:0007669"/>
    <property type="project" value="InterPro"/>
</dbReference>
<dbReference type="Pfam" id="PF13202">
    <property type="entry name" value="EF-hand_5"/>
    <property type="match status" value="2"/>
</dbReference>
<dbReference type="CDD" id="cd01893">
    <property type="entry name" value="Miro1"/>
    <property type="match status" value="1"/>
</dbReference>
<feature type="domain" description="Miro" evidence="18">
    <location>
        <begin position="2"/>
        <end position="171"/>
    </location>
</feature>
<keyword evidence="7 15" id="KW-0547">Nucleotide-binding</keyword>
<dbReference type="SMART" id="SM00173">
    <property type="entry name" value="RAS"/>
    <property type="match status" value="1"/>
</dbReference>
<keyword evidence="5" id="KW-0479">Metal-binding</keyword>
<dbReference type="SUPFAM" id="SSF52540">
    <property type="entry name" value="P-loop containing nucleoside triphosphate hydrolases"/>
    <property type="match status" value="2"/>
</dbReference>
<dbReference type="NCBIfam" id="TIGR00231">
    <property type="entry name" value="small_GTP"/>
    <property type="match status" value="1"/>
</dbReference>
<dbReference type="SUPFAM" id="SSF47473">
    <property type="entry name" value="EF-hand"/>
    <property type="match status" value="1"/>
</dbReference>
<comment type="subcellular location">
    <subcellularLocation>
        <location evidence="2 15">Mitochondrion outer membrane</location>
        <topology evidence="2 15">Single-pass type IV membrane protein</topology>
    </subcellularLocation>
</comment>